<name>A0ABW2H6Q2_9ACTN</name>
<gene>
    <name evidence="1" type="ORF">ACFQO7_31210</name>
</gene>
<keyword evidence="2" id="KW-1185">Reference proteome</keyword>
<reference evidence="2" key="1">
    <citation type="journal article" date="2019" name="Int. J. Syst. Evol. Microbiol.">
        <title>The Global Catalogue of Microorganisms (GCM) 10K type strain sequencing project: providing services to taxonomists for standard genome sequencing and annotation.</title>
        <authorList>
            <consortium name="The Broad Institute Genomics Platform"/>
            <consortium name="The Broad Institute Genome Sequencing Center for Infectious Disease"/>
            <person name="Wu L."/>
            <person name="Ma J."/>
        </authorList>
    </citation>
    <scope>NUCLEOTIDE SEQUENCE [LARGE SCALE GENOMIC DNA]</scope>
    <source>
        <strain evidence="2">CGMCC 1.9106</strain>
    </source>
</reference>
<dbReference type="EMBL" id="JBHTAC010000048">
    <property type="protein sequence ID" value="MFC7246969.1"/>
    <property type="molecule type" value="Genomic_DNA"/>
</dbReference>
<organism evidence="1 2">
    <name type="scientific">Catellatospora aurea</name>
    <dbReference type="NCBI Taxonomy" id="1337874"/>
    <lineage>
        <taxon>Bacteria</taxon>
        <taxon>Bacillati</taxon>
        <taxon>Actinomycetota</taxon>
        <taxon>Actinomycetes</taxon>
        <taxon>Micromonosporales</taxon>
        <taxon>Micromonosporaceae</taxon>
        <taxon>Catellatospora</taxon>
    </lineage>
</organism>
<dbReference type="RefSeq" id="WP_376809747.1">
    <property type="nucleotide sequence ID" value="NZ_JBHTAC010000048.1"/>
</dbReference>
<dbReference type="Proteomes" id="UP001596392">
    <property type="component" value="Unassembled WGS sequence"/>
</dbReference>
<accession>A0ABW2H6Q2</accession>
<evidence type="ECO:0008006" key="3">
    <source>
        <dbReference type="Google" id="ProtNLM"/>
    </source>
</evidence>
<protein>
    <recommendedName>
        <fullName evidence="3">ESAT-6 protein secretion system EspG family protein</fullName>
    </recommendedName>
</protein>
<evidence type="ECO:0000313" key="1">
    <source>
        <dbReference type="EMBL" id="MFC7246969.1"/>
    </source>
</evidence>
<proteinExistence type="predicted"/>
<comment type="caution">
    <text evidence="1">The sequence shown here is derived from an EMBL/GenBank/DDBJ whole genome shotgun (WGS) entry which is preliminary data.</text>
</comment>
<sequence>MNDHAQVTMEPDQLDVLALQRRASAEEAAELPRPEFILGVKYSEVVYTFATGSIPFMQADPTRLREDLYARFELTLDKINMAPLLSEMSAEALAALPFDDCLRRLVKADNSVLTFEAGKFPVRHGFVPIRKVKINIESIQVGVEGVSKIAEVVAQEVAERIWAAAGALGEATKRWEDIAPGLALTSYGTSTRVQLPFPFEALLAPGVRDFLAKSVTSGPSYGSCMGPLSQYNMFQPAQNTSVVATLDELDIQVNRFDTTTGYSYDGLLKIGVVARNDFGTGRVLVTSPMQYDRHVECLRALLDSCTDSH</sequence>
<evidence type="ECO:0000313" key="2">
    <source>
        <dbReference type="Proteomes" id="UP001596392"/>
    </source>
</evidence>